<accession>X6MX94</accession>
<feature type="region of interest" description="Disordered" evidence="2">
    <location>
        <begin position="61"/>
        <end position="139"/>
    </location>
</feature>
<gene>
    <name evidence="4" type="ORF">RFI_18846</name>
</gene>
<feature type="domain" description="Nephrocystin 3-like N-terminal" evidence="3">
    <location>
        <begin position="13"/>
        <end position="42"/>
    </location>
</feature>
<name>X6MX94_RETFI</name>
<dbReference type="AlphaFoldDB" id="X6MX94"/>
<dbReference type="Gene3D" id="3.40.50.300">
    <property type="entry name" value="P-loop containing nucleotide triphosphate hydrolases"/>
    <property type="match status" value="1"/>
</dbReference>
<dbReference type="InterPro" id="IPR027417">
    <property type="entry name" value="P-loop_NTPase"/>
</dbReference>
<keyword evidence="5" id="KW-1185">Reference proteome</keyword>
<comment type="caution">
    <text evidence="4">The sequence shown here is derived from an EMBL/GenBank/DDBJ whole genome shotgun (WGS) entry which is preliminary data.</text>
</comment>
<feature type="compositionally biased region" description="Low complexity" evidence="2">
    <location>
        <begin position="90"/>
        <end position="111"/>
    </location>
</feature>
<evidence type="ECO:0000256" key="2">
    <source>
        <dbReference type="SAM" id="MobiDB-lite"/>
    </source>
</evidence>
<dbReference type="EMBL" id="ASPP01014939">
    <property type="protein sequence ID" value="ETO18419.1"/>
    <property type="molecule type" value="Genomic_DNA"/>
</dbReference>
<dbReference type="SUPFAM" id="SSF52540">
    <property type="entry name" value="P-loop containing nucleoside triphosphate hydrolases"/>
    <property type="match status" value="1"/>
</dbReference>
<dbReference type="Pfam" id="PF24883">
    <property type="entry name" value="NPHP3_N"/>
    <property type="match status" value="1"/>
</dbReference>
<dbReference type="InterPro" id="IPR056884">
    <property type="entry name" value="NPHP3-like_N"/>
</dbReference>
<feature type="compositionally biased region" description="Acidic residues" evidence="2">
    <location>
        <begin position="76"/>
        <end position="89"/>
    </location>
</feature>
<reference evidence="4 5" key="1">
    <citation type="journal article" date="2013" name="Curr. Biol.">
        <title>The Genome of the Foraminiferan Reticulomyxa filosa.</title>
        <authorList>
            <person name="Glockner G."/>
            <person name="Hulsmann N."/>
            <person name="Schleicher M."/>
            <person name="Noegel A.A."/>
            <person name="Eichinger L."/>
            <person name="Gallinger C."/>
            <person name="Pawlowski J."/>
            <person name="Sierra R."/>
            <person name="Euteneuer U."/>
            <person name="Pillet L."/>
            <person name="Moustafa A."/>
            <person name="Platzer M."/>
            <person name="Groth M."/>
            <person name="Szafranski K."/>
            <person name="Schliwa M."/>
        </authorList>
    </citation>
    <scope>NUCLEOTIDE SEQUENCE [LARGE SCALE GENOMIC DNA]</scope>
</reference>
<evidence type="ECO:0000256" key="1">
    <source>
        <dbReference type="ARBA" id="ARBA00022737"/>
    </source>
</evidence>
<sequence>MSSQRPSRIFIPQKIVWLCGAPGSGKSTLVQSIIEHCSLAKSAYVDSNDILLDMQKRNGKSNIGHLLKSNSLETDNNNDDNDDNDDNDNNDNNNNNNNNNSNSNNSNNKNNTLDSMYGDGEGEDNDDNGSGSKGVGVNEIKPMDHYRRLMMNVLNGYKHRYGIVVDGFLTCKEHAYVVEFLGKKLKELFSLIRFVVVMLKVDEQHSVRRQCG</sequence>
<evidence type="ECO:0000259" key="3">
    <source>
        <dbReference type="Pfam" id="PF24883"/>
    </source>
</evidence>
<evidence type="ECO:0000313" key="4">
    <source>
        <dbReference type="EMBL" id="ETO18419.1"/>
    </source>
</evidence>
<dbReference type="Proteomes" id="UP000023152">
    <property type="component" value="Unassembled WGS sequence"/>
</dbReference>
<organism evidence="4 5">
    <name type="scientific">Reticulomyxa filosa</name>
    <dbReference type="NCBI Taxonomy" id="46433"/>
    <lineage>
        <taxon>Eukaryota</taxon>
        <taxon>Sar</taxon>
        <taxon>Rhizaria</taxon>
        <taxon>Retaria</taxon>
        <taxon>Foraminifera</taxon>
        <taxon>Monothalamids</taxon>
        <taxon>Reticulomyxidae</taxon>
        <taxon>Reticulomyxa</taxon>
    </lineage>
</organism>
<protein>
    <recommendedName>
        <fullName evidence="3">Nephrocystin 3-like N-terminal domain-containing protein</fullName>
    </recommendedName>
</protein>
<proteinExistence type="predicted"/>
<evidence type="ECO:0000313" key="5">
    <source>
        <dbReference type="Proteomes" id="UP000023152"/>
    </source>
</evidence>
<keyword evidence="1" id="KW-0677">Repeat</keyword>